<keyword evidence="3" id="KW-1185">Reference proteome</keyword>
<dbReference type="Pfam" id="PF13391">
    <property type="entry name" value="HNH_2"/>
    <property type="match status" value="1"/>
</dbReference>
<organism evidence="2 3">
    <name type="scientific">Leeuwenhoekiella blandensis (strain CECT 7118 / CCUG 51940 / KCTC 22103 / MED217)</name>
    <name type="common">Flavobacterium sp. (strain MED217)</name>
    <dbReference type="NCBI Taxonomy" id="398720"/>
    <lineage>
        <taxon>Bacteria</taxon>
        <taxon>Pseudomonadati</taxon>
        <taxon>Bacteroidota</taxon>
        <taxon>Flavobacteriia</taxon>
        <taxon>Flavobacteriales</taxon>
        <taxon>Flavobacteriaceae</taxon>
        <taxon>Leeuwenhoekiella</taxon>
    </lineage>
</organism>
<dbReference type="Proteomes" id="UP000001601">
    <property type="component" value="Unassembled WGS sequence"/>
</dbReference>
<reference evidence="2 3" key="1">
    <citation type="journal article" date="2007" name="Nature">
        <title>Light stimulates growth of proteorhodopsin-containing marine Flavobacteria.</title>
        <authorList>
            <person name="Gomez-Consarnau L."/>
            <person name="Gonzalez J.M."/>
            <person name="Coll-Llado M."/>
            <person name="Gourdon P."/>
            <person name="Pascher T."/>
            <person name="Neutze R."/>
            <person name="Pedros-Alio C."/>
            <person name="Pinhassi J."/>
        </authorList>
    </citation>
    <scope>NUCLEOTIDE SEQUENCE [LARGE SCALE GENOMIC DNA]</scope>
    <source>
        <strain evidence="2 3">MED217</strain>
    </source>
</reference>
<protein>
    <recommendedName>
        <fullName evidence="1">HNH nuclease domain-containing protein</fullName>
    </recommendedName>
</protein>
<evidence type="ECO:0000259" key="1">
    <source>
        <dbReference type="Pfam" id="PF13391"/>
    </source>
</evidence>
<feature type="domain" description="HNH nuclease" evidence="1">
    <location>
        <begin position="154"/>
        <end position="204"/>
    </location>
</feature>
<dbReference type="OrthoDB" id="67788at2"/>
<dbReference type="REBASE" id="24036">
    <property type="entry name" value="R1.LblMEDORF15030P"/>
</dbReference>
<gene>
    <name evidence="2" type="ORF">MED217_15040</name>
</gene>
<proteinExistence type="predicted"/>
<evidence type="ECO:0000313" key="2">
    <source>
        <dbReference type="EMBL" id="EAQ50869.1"/>
    </source>
</evidence>
<evidence type="ECO:0000313" key="3">
    <source>
        <dbReference type="Proteomes" id="UP000001601"/>
    </source>
</evidence>
<accession>A3XG80</accession>
<dbReference type="eggNOG" id="COG3440">
    <property type="taxonomic scope" value="Bacteria"/>
</dbReference>
<dbReference type="STRING" id="398720.MED217_15040"/>
<sequence>MGRRLWTREEFMLVMNLYTKIRYGQFNNRNSEVIKLAELIGKTPGAVAYKLVHLSSQDPYHQNRGIKGLANPGKNAIEIYKEFQDNWDEMLYQSEVLLAKYKNKTIEQEYSGWEDADLDILKSKKGLDKERWVKTRVNQSLFRKITLNNYSNSCAICGLNIDGLLVASHILKWSENQNERLNPENGLCLSSIHDKAFELGYIGITGDYIIKISEELATVSEETYVAMFSRHQNQKIIMPDKFYPNPTFLDSHFQSTFRK</sequence>
<comment type="caution">
    <text evidence="2">The sequence shown here is derived from an EMBL/GenBank/DDBJ whole genome shotgun (WGS) entry which is preliminary data.</text>
</comment>
<dbReference type="EMBL" id="AANC01000001">
    <property type="protein sequence ID" value="EAQ50869.1"/>
    <property type="molecule type" value="Genomic_DNA"/>
</dbReference>
<dbReference type="RefSeq" id="WP_009781359.1">
    <property type="nucleotide sequence ID" value="NZ_CH672395.1"/>
</dbReference>
<dbReference type="InterPro" id="IPR003615">
    <property type="entry name" value="HNH_nuc"/>
</dbReference>
<dbReference type="HOGENOM" id="CLU_1048763_0_0_10"/>
<name>A3XG80_LEEBM</name>
<dbReference type="AlphaFoldDB" id="A3XG80"/>